<dbReference type="GO" id="GO:0005886">
    <property type="term" value="C:plasma membrane"/>
    <property type="evidence" value="ECO:0007669"/>
    <property type="project" value="UniProtKB-SubCell"/>
</dbReference>
<evidence type="ECO:0000256" key="4">
    <source>
        <dbReference type="ARBA" id="ARBA00022475"/>
    </source>
</evidence>
<keyword evidence="8" id="KW-0811">Translocation</keyword>
<proteinExistence type="inferred from homology"/>
<evidence type="ECO:0000313" key="12">
    <source>
        <dbReference type="Proteomes" id="UP000677305"/>
    </source>
</evidence>
<evidence type="ECO:0000256" key="9">
    <source>
        <dbReference type="ARBA" id="ARBA00023136"/>
    </source>
</evidence>
<evidence type="ECO:0000313" key="11">
    <source>
        <dbReference type="EMBL" id="QUH31189.1"/>
    </source>
</evidence>
<evidence type="ECO:0000256" key="2">
    <source>
        <dbReference type="ARBA" id="ARBA00006742"/>
    </source>
</evidence>
<protein>
    <submittedName>
        <fullName evidence="11">Preprotein translocase subunit YajC</fullName>
    </submittedName>
</protein>
<evidence type="ECO:0000256" key="7">
    <source>
        <dbReference type="ARBA" id="ARBA00022989"/>
    </source>
</evidence>
<dbReference type="Pfam" id="PF02699">
    <property type="entry name" value="YajC"/>
    <property type="match status" value="1"/>
</dbReference>
<dbReference type="EMBL" id="CP058561">
    <property type="protein sequence ID" value="QUH31189.1"/>
    <property type="molecule type" value="Genomic_DNA"/>
</dbReference>
<gene>
    <name evidence="11" type="primary">yajC</name>
    <name evidence="11" type="ORF">HYG85_20585</name>
</gene>
<evidence type="ECO:0000256" key="10">
    <source>
        <dbReference type="SAM" id="Phobius"/>
    </source>
</evidence>
<keyword evidence="9 10" id="KW-0472">Membrane</keyword>
<name>A0A8J8ME63_9FIRM</name>
<keyword evidence="5 10" id="KW-0812">Transmembrane</keyword>
<keyword evidence="7 10" id="KW-1133">Transmembrane helix</keyword>
<evidence type="ECO:0000256" key="5">
    <source>
        <dbReference type="ARBA" id="ARBA00022692"/>
    </source>
</evidence>
<comment type="similarity">
    <text evidence="2">Belongs to the YajC family.</text>
</comment>
<dbReference type="PRINTS" id="PR01853">
    <property type="entry name" value="YAJCTRNLCASE"/>
</dbReference>
<keyword evidence="4" id="KW-1003">Cell membrane</keyword>
<dbReference type="GO" id="GO:0015031">
    <property type="term" value="P:protein transport"/>
    <property type="evidence" value="ECO:0007669"/>
    <property type="project" value="UniProtKB-KW"/>
</dbReference>
<evidence type="ECO:0000256" key="1">
    <source>
        <dbReference type="ARBA" id="ARBA00004162"/>
    </source>
</evidence>
<keyword evidence="6" id="KW-0653">Protein transport</keyword>
<dbReference type="RefSeq" id="WP_113675544.1">
    <property type="nucleotide sequence ID" value="NZ_CP058561.1"/>
</dbReference>
<dbReference type="PANTHER" id="PTHR33909:SF1">
    <property type="entry name" value="SEC TRANSLOCON ACCESSORY COMPLEX SUBUNIT YAJC"/>
    <property type="match status" value="1"/>
</dbReference>
<dbReference type="OrthoDB" id="9800132at2"/>
<dbReference type="InterPro" id="IPR003849">
    <property type="entry name" value="Preprotein_translocase_YajC"/>
</dbReference>
<evidence type="ECO:0000256" key="6">
    <source>
        <dbReference type="ARBA" id="ARBA00022927"/>
    </source>
</evidence>
<dbReference type="SMART" id="SM01323">
    <property type="entry name" value="YajC"/>
    <property type="match status" value="1"/>
</dbReference>
<dbReference type="Proteomes" id="UP000677305">
    <property type="component" value="Chromosome"/>
</dbReference>
<organism evidence="11 12">
    <name type="scientific">Vallitalea guaymasensis</name>
    <dbReference type="NCBI Taxonomy" id="1185412"/>
    <lineage>
        <taxon>Bacteria</taxon>
        <taxon>Bacillati</taxon>
        <taxon>Bacillota</taxon>
        <taxon>Clostridia</taxon>
        <taxon>Lachnospirales</taxon>
        <taxon>Vallitaleaceae</taxon>
        <taxon>Vallitalea</taxon>
    </lineage>
</organism>
<sequence length="130" mass="14345">MSSLFVLEAGAGAQPSTAGSIGAMLIPMVILFGFMYLMLIRPQKKRQREIDQMQSSINIGDSVMTNGGFYGKVVDSVNNVLIVELGTNKSVRVPIERNAVAAVKEPDLTINRDDLIEDKKEDKEEKKDEE</sequence>
<dbReference type="NCBIfam" id="TIGR00739">
    <property type="entry name" value="yajC"/>
    <property type="match status" value="1"/>
</dbReference>
<reference evidence="11 12" key="1">
    <citation type="submission" date="2020-07" db="EMBL/GenBank/DDBJ databases">
        <title>Vallitalea guaymasensis genome.</title>
        <authorList>
            <person name="Postec A."/>
        </authorList>
    </citation>
    <scope>NUCLEOTIDE SEQUENCE [LARGE SCALE GENOMIC DNA]</scope>
    <source>
        <strain evidence="11 12">Ra1766G1</strain>
    </source>
</reference>
<feature type="transmembrane region" description="Helical" evidence="10">
    <location>
        <begin position="20"/>
        <end position="39"/>
    </location>
</feature>
<dbReference type="KEGG" id="vgu:HYG85_20585"/>
<keyword evidence="3" id="KW-0813">Transport</keyword>
<accession>A0A8J8ME63</accession>
<comment type="subcellular location">
    <subcellularLocation>
        <location evidence="1">Cell membrane</location>
        <topology evidence="1">Single-pass membrane protein</topology>
    </subcellularLocation>
</comment>
<evidence type="ECO:0000256" key="3">
    <source>
        <dbReference type="ARBA" id="ARBA00022448"/>
    </source>
</evidence>
<dbReference type="PANTHER" id="PTHR33909">
    <property type="entry name" value="SEC TRANSLOCON ACCESSORY COMPLEX SUBUNIT YAJC"/>
    <property type="match status" value="1"/>
</dbReference>
<keyword evidence="12" id="KW-1185">Reference proteome</keyword>
<dbReference type="AlphaFoldDB" id="A0A8J8ME63"/>
<evidence type="ECO:0000256" key="8">
    <source>
        <dbReference type="ARBA" id="ARBA00023010"/>
    </source>
</evidence>